<dbReference type="EMBL" id="CP029684">
    <property type="protein sequence ID" value="QAS70449.1"/>
    <property type="molecule type" value="Genomic_DNA"/>
</dbReference>
<dbReference type="Pfam" id="PF02645">
    <property type="entry name" value="DegV"/>
    <property type="match status" value="1"/>
</dbReference>
<evidence type="ECO:0000313" key="4">
    <source>
        <dbReference type="Proteomes" id="UP000286907"/>
    </source>
</evidence>
<keyword evidence="1" id="KW-0446">Lipid-binding</keyword>
<dbReference type="EMBL" id="SDWY01000001">
    <property type="protein sequence ID" value="MDN6899760.1"/>
    <property type="molecule type" value="Genomic_DNA"/>
</dbReference>
<dbReference type="Gene3D" id="3.40.50.10170">
    <property type="match status" value="1"/>
</dbReference>
<proteinExistence type="predicted"/>
<protein>
    <submittedName>
        <fullName evidence="2">DegV family protein</fullName>
    </submittedName>
</protein>
<organism evidence="2 5">
    <name type="scientific">Oenococcus sicerae</name>
    <dbReference type="NCBI Taxonomy" id="2203724"/>
    <lineage>
        <taxon>Bacteria</taxon>
        <taxon>Bacillati</taxon>
        <taxon>Bacillota</taxon>
        <taxon>Bacilli</taxon>
        <taxon>Lactobacillales</taxon>
        <taxon>Lactobacillaceae</taxon>
        <taxon>Oenococcus</taxon>
    </lineage>
</organism>
<sequence length="282" mass="30839">MPIIKIVTDSSAALTAEEIKKYDIEVVPLQVSIDDHNYLEGIEISHEEFFKKMETAKKLPTSSQPAVINFYDAYEHILEKSPNVQIISIHLSEALSGTGQTAAAVAKDFKGKVIFFDSHSIDRGLSFQVLAAAKMAQEGKNVNEIFQKLNQIAKQTRIFLSLESLKNLIAGGRISRASGLVGSLLNIKVGLEFIDDSIKTVSKGRGEKSINKFYDQVILGMQKLTKVHAIGISHVDDPDGAKALADRLRKLFPNTPIVTLGTSPIIATHTGIGTLCILYYGE</sequence>
<name>A0AAJ1RBA6_9LACO</name>
<reference evidence="2" key="2">
    <citation type="submission" date="2019-01" db="EMBL/GenBank/DDBJ databases">
        <title>Oenococcus sicerae UCMA17102.</title>
        <authorList>
            <person name="Cousin F.J."/>
            <person name="Le Guellec R."/>
            <person name="Cretenet M."/>
        </authorList>
    </citation>
    <scope>NUCLEOTIDE SEQUENCE</scope>
    <source>
        <strain evidence="2">UCMA17102</strain>
    </source>
</reference>
<reference evidence="3" key="3">
    <citation type="submission" date="2020-01" db="EMBL/GenBank/DDBJ databases">
        <authorList>
            <person name="Cousin F.J."/>
            <person name="Le Guellec R."/>
            <person name="Cretenet M."/>
        </authorList>
    </citation>
    <scope>NUCLEOTIDE SEQUENCE</scope>
    <source>
        <strain evidence="3">UCMA 15228</strain>
    </source>
</reference>
<reference evidence="3 4" key="1">
    <citation type="journal article" date="2019" name="Syst. Appl. Microbiol.">
        <title>Oenococcus sicerae sp. nov., isolated from French cider.</title>
        <authorList>
            <person name="Cousin F.J."/>
            <person name="Le Guellec R."/>
            <person name="Chagnot C."/>
            <person name="Goux D."/>
            <person name="Dalmasso M."/>
            <person name="Laplace J.M."/>
            <person name="Cretenet M."/>
        </authorList>
    </citation>
    <scope>NUCLEOTIDE SEQUENCE [LARGE SCALE GENOMIC DNA]</scope>
    <source>
        <strain evidence="3 4">UCMA 15228</strain>
    </source>
</reference>
<gene>
    <name evidence="3" type="ORF">DLJ48_07910</name>
    <name evidence="2" type="ORF">EVC35_01910</name>
</gene>
<evidence type="ECO:0000313" key="3">
    <source>
        <dbReference type="EMBL" id="QAS70449.1"/>
    </source>
</evidence>
<evidence type="ECO:0000313" key="2">
    <source>
        <dbReference type="EMBL" id="MDN6899760.1"/>
    </source>
</evidence>
<dbReference type="PANTHER" id="PTHR33434:SF8">
    <property type="entry name" value="DEGV DOMAIN-CONTAINING PROTEIN SPR1019"/>
    <property type="match status" value="1"/>
</dbReference>
<dbReference type="Proteomes" id="UP000286907">
    <property type="component" value="Chromosome"/>
</dbReference>
<keyword evidence="4" id="KW-1185">Reference proteome</keyword>
<dbReference type="InterPro" id="IPR003797">
    <property type="entry name" value="DegV"/>
</dbReference>
<dbReference type="SUPFAM" id="SSF82549">
    <property type="entry name" value="DAK1/DegV-like"/>
    <property type="match status" value="1"/>
</dbReference>
<dbReference type="InterPro" id="IPR043168">
    <property type="entry name" value="DegV_C"/>
</dbReference>
<evidence type="ECO:0000256" key="1">
    <source>
        <dbReference type="ARBA" id="ARBA00023121"/>
    </source>
</evidence>
<dbReference type="InterPro" id="IPR050270">
    <property type="entry name" value="DegV_domain_contain"/>
</dbReference>
<dbReference type="RefSeq" id="WP_128686915.1">
    <property type="nucleotide sequence ID" value="NZ_CP029684.2"/>
</dbReference>
<dbReference type="GO" id="GO:0008289">
    <property type="term" value="F:lipid binding"/>
    <property type="evidence" value="ECO:0007669"/>
    <property type="project" value="UniProtKB-KW"/>
</dbReference>
<dbReference type="PANTHER" id="PTHR33434">
    <property type="entry name" value="DEGV DOMAIN-CONTAINING PROTEIN DR_1986-RELATED"/>
    <property type="match status" value="1"/>
</dbReference>
<dbReference type="AlphaFoldDB" id="A0AAJ1RBA6"/>
<dbReference type="Gene3D" id="3.30.1180.10">
    <property type="match status" value="1"/>
</dbReference>
<dbReference type="PROSITE" id="PS51482">
    <property type="entry name" value="DEGV"/>
    <property type="match status" value="1"/>
</dbReference>
<dbReference type="NCBIfam" id="TIGR00762">
    <property type="entry name" value="DegV"/>
    <property type="match status" value="1"/>
</dbReference>
<dbReference type="Proteomes" id="UP001167919">
    <property type="component" value="Unassembled WGS sequence"/>
</dbReference>
<accession>A0AAJ1RBA6</accession>
<evidence type="ECO:0000313" key="5">
    <source>
        <dbReference type="Proteomes" id="UP001167919"/>
    </source>
</evidence>